<proteinExistence type="predicted"/>
<dbReference type="Proteomes" id="UP000463916">
    <property type="component" value="Plasmid pATS2"/>
</dbReference>
<dbReference type="KEGG" id="asac:ATHSA_p20041"/>
<reference evidence="2" key="1">
    <citation type="submission" date="2019-04" db="EMBL/GenBank/DDBJ databases">
        <title>NAS-01 Genome Sequencing.</title>
        <authorList>
            <person name="Kato S."/>
            <person name="Itoh T."/>
            <person name="Ohkuma M."/>
        </authorList>
    </citation>
    <scope>NUCLEOTIDE SEQUENCE [LARGE SCALE GENOMIC DNA]</scope>
    <source>
        <strain evidence="2">NAS-01</strain>
        <plasmid evidence="2">pATS2</plasmid>
    </source>
</reference>
<organism evidence="1 2">
    <name type="scientific">Athalassotoga saccharophila</name>
    <dbReference type="NCBI Taxonomy" id="1441386"/>
    <lineage>
        <taxon>Bacteria</taxon>
        <taxon>Thermotogati</taxon>
        <taxon>Thermotogota</taxon>
        <taxon>Thermotogae</taxon>
        <taxon>Mesoaciditogales</taxon>
        <taxon>Mesoaciditogaceae</taxon>
        <taxon>Athalassotoga</taxon>
    </lineage>
</organism>
<gene>
    <name evidence="1" type="ORF">ATHSA_p20041</name>
</gene>
<dbReference type="EMBL" id="AP019553">
    <property type="protein sequence ID" value="BBJ29131.1"/>
    <property type="molecule type" value="Genomic_DNA"/>
</dbReference>
<accession>A0A6N4TEN8</accession>
<dbReference type="RefSeq" id="WP_161849071.1">
    <property type="nucleotide sequence ID" value="NZ_AP019553.1"/>
</dbReference>
<geneLocation type="plasmid" evidence="1 2">
    <name>pATS2</name>
</geneLocation>
<evidence type="ECO:0000313" key="1">
    <source>
        <dbReference type="EMBL" id="BBJ29131.1"/>
    </source>
</evidence>
<name>A0A6N4TEN8_9BACT</name>
<dbReference type="AlphaFoldDB" id="A0A6N4TEN8"/>
<protein>
    <submittedName>
        <fullName evidence="1">Uncharacterized protein</fullName>
    </submittedName>
</protein>
<evidence type="ECO:0000313" key="2">
    <source>
        <dbReference type="Proteomes" id="UP000463916"/>
    </source>
</evidence>
<keyword evidence="2" id="KW-1185">Reference proteome</keyword>
<keyword evidence="1" id="KW-0614">Plasmid</keyword>
<sequence length="64" mass="7403">MNILADEDVCIETVRTFVSRLKENHTPNEINEITENSNNSMPSNIINVDMTTIRELLEKRKVKT</sequence>